<dbReference type="SUPFAM" id="SSF48452">
    <property type="entry name" value="TPR-like"/>
    <property type="match status" value="1"/>
</dbReference>
<dbReference type="PROSITE" id="PS00194">
    <property type="entry name" value="THIOREDOXIN_1"/>
    <property type="match status" value="1"/>
</dbReference>
<evidence type="ECO:0000259" key="8">
    <source>
        <dbReference type="PROSITE" id="PS51352"/>
    </source>
</evidence>
<dbReference type="GO" id="GO:0006950">
    <property type="term" value="P:response to stress"/>
    <property type="evidence" value="ECO:0007669"/>
    <property type="project" value="UniProtKB-ARBA"/>
</dbReference>
<evidence type="ECO:0000313" key="9">
    <source>
        <dbReference type="EMBL" id="CCG07402.1"/>
    </source>
</evidence>
<evidence type="ECO:0000256" key="3">
    <source>
        <dbReference type="ARBA" id="ARBA00022982"/>
    </source>
</evidence>
<keyword evidence="7" id="KW-0802">TPR repeat</keyword>
<evidence type="ECO:0000256" key="2">
    <source>
        <dbReference type="ARBA" id="ARBA00022448"/>
    </source>
</evidence>
<dbReference type="SUPFAM" id="SSF52833">
    <property type="entry name" value="Thioredoxin-like"/>
    <property type="match status" value="1"/>
</dbReference>
<evidence type="ECO:0000256" key="1">
    <source>
        <dbReference type="ARBA" id="ARBA00008987"/>
    </source>
</evidence>
<dbReference type="EMBL" id="HE663493">
    <property type="protein sequence ID" value="CCG07402.1"/>
    <property type="molecule type" value="Genomic_DNA"/>
</dbReference>
<evidence type="ECO:0000256" key="6">
    <source>
        <dbReference type="NCBIfam" id="TIGR01068"/>
    </source>
</evidence>
<dbReference type="PRINTS" id="PR00421">
    <property type="entry name" value="THIOREDOXIN"/>
</dbReference>
<dbReference type="KEGG" id="rpm:RSPPHO_00776"/>
<gene>
    <name evidence="9" type="ORF">RSPPHO_00776</name>
</gene>
<dbReference type="InterPro" id="IPR011990">
    <property type="entry name" value="TPR-like_helical_dom_sf"/>
</dbReference>
<dbReference type="eggNOG" id="COG3118">
    <property type="taxonomic scope" value="Bacteria"/>
</dbReference>
<dbReference type="AlphaFoldDB" id="H6SQT7"/>
<dbReference type="Pfam" id="PF14559">
    <property type="entry name" value="TPR_19"/>
    <property type="match status" value="1"/>
</dbReference>
<dbReference type="Gene3D" id="3.40.30.10">
    <property type="entry name" value="Glutaredoxin"/>
    <property type="match status" value="1"/>
</dbReference>
<keyword evidence="5" id="KW-0676">Redox-active center</keyword>
<dbReference type="OrthoDB" id="9790390at2"/>
<dbReference type="PANTHER" id="PTHR45663">
    <property type="entry name" value="GEO12009P1"/>
    <property type="match status" value="1"/>
</dbReference>
<evidence type="ECO:0000256" key="4">
    <source>
        <dbReference type="ARBA" id="ARBA00023157"/>
    </source>
</evidence>
<keyword evidence="10" id="KW-1185">Reference proteome</keyword>
<evidence type="ECO:0000256" key="7">
    <source>
        <dbReference type="PROSITE-ProRule" id="PRU00339"/>
    </source>
</evidence>
<comment type="similarity">
    <text evidence="1">Belongs to the thioredoxin family.</text>
</comment>
<dbReference type="PATRIC" id="fig|1150469.3.peg.890"/>
<protein>
    <recommendedName>
        <fullName evidence="6">Thioredoxin</fullName>
    </recommendedName>
</protein>
<dbReference type="CDD" id="cd02947">
    <property type="entry name" value="TRX_family"/>
    <property type="match status" value="1"/>
</dbReference>
<evidence type="ECO:0000256" key="5">
    <source>
        <dbReference type="ARBA" id="ARBA00023284"/>
    </source>
</evidence>
<dbReference type="GO" id="GO:0045454">
    <property type="term" value="P:cell redox homeostasis"/>
    <property type="evidence" value="ECO:0007669"/>
    <property type="project" value="TreeGrafter"/>
</dbReference>
<dbReference type="RefSeq" id="WP_014414042.1">
    <property type="nucleotide sequence ID" value="NC_017059.1"/>
</dbReference>
<dbReference type="Gene3D" id="1.25.40.10">
    <property type="entry name" value="Tetratricopeptide repeat domain"/>
    <property type="match status" value="2"/>
</dbReference>
<dbReference type="STRING" id="1150469.RSPPHO_00776"/>
<organism evidence="9 10">
    <name type="scientific">Pararhodospirillum photometricum DSM 122</name>
    <dbReference type="NCBI Taxonomy" id="1150469"/>
    <lineage>
        <taxon>Bacteria</taxon>
        <taxon>Pseudomonadati</taxon>
        <taxon>Pseudomonadota</taxon>
        <taxon>Alphaproteobacteria</taxon>
        <taxon>Rhodospirillales</taxon>
        <taxon>Rhodospirillaceae</taxon>
        <taxon>Pararhodospirillum</taxon>
    </lineage>
</organism>
<feature type="domain" description="Thioredoxin" evidence="8">
    <location>
        <begin position="14"/>
        <end position="130"/>
    </location>
</feature>
<keyword evidence="2" id="KW-0813">Transport</keyword>
<proteinExistence type="inferred from homology"/>
<dbReference type="PANTHER" id="PTHR45663:SF11">
    <property type="entry name" value="GEO12009P1"/>
    <property type="match status" value="1"/>
</dbReference>
<dbReference type="InterPro" id="IPR019734">
    <property type="entry name" value="TPR_rpt"/>
</dbReference>
<dbReference type="InterPro" id="IPR036249">
    <property type="entry name" value="Thioredoxin-like_sf"/>
</dbReference>
<dbReference type="Pfam" id="PF00085">
    <property type="entry name" value="Thioredoxin"/>
    <property type="match status" value="1"/>
</dbReference>
<dbReference type="InterPro" id="IPR013766">
    <property type="entry name" value="Thioredoxin_domain"/>
</dbReference>
<dbReference type="GO" id="GO:0005829">
    <property type="term" value="C:cytosol"/>
    <property type="evidence" value="ECO:0007669"/>
    <property type="project" value="TreeGrafter"/>
</dbReference>
<dbReference type="FunFam" id="3.40.30.10:FF:000001">
    <property type="entry name" value="Thioredoxin"/>
    <property type="match status" value="1"/>
</dbReference>
<reference evidence="9 10" key="1">
    <citation type="submission" date="2012-02" db="EMBL/GenBank/DDBJ databases">
        <title>Shotgun genome sequence of Phaeospirillum photometricum DSM 122.</title>
        <authorList>
            <person name="Duquesne K."/>
            <person name="Sturgis J."/>
        </authorList>
    </citation>
    <scope>NUCLEOTIDE SEQUENCE [LARGE SCALE GENOMIC DNA]</scope>
    <source>
        <strain evidence="10">DSM122</strain>
    </source>
</reference>
<feature type="repeat" description="TPR" evidence="7">
    <location>
        <begin position="136"/>
        <end position="169"/>
    </location>
</feature>
<name>H6SQT7_PARPM</name>
<dbReference type="InterPro" id="IPR005746">
    <property type="entry name" value="Thioredoxin"/>
</dbReference>
<dbReference type="Pfam" id="PF14561">
    <property type="entry name" value="TPR_20"/>
    <property type="match status" value="1"/>
</dbReference>
<dbReference type="PROSITE" id="PS50005">
    <property type="entry name" value="TPR"/>
    <property type="match status" value="1"/>
</dbReference>
<accession>H6SQT7</accession>
<dbReference type="PROSITE" id="PS51352">
    <property type="entry name" value="THIOREDOXIN_2"/>
    <property type="match status" value="1"/>
</dbReference>
<keyword evidence="3" id="KW-0249">Electron transport</keyword>
<dbReference type="InterPro" id="IPR017937">
    <property type="entry name" value="Thioredoxin_CS"/>
</dbReference>
<sequence>MSSIFTANAPTTPAGAGGFAPPLVIESDTSRFVADVLEASRNGPVIVDFWAPWCGPCKTLGPALEKLVKQRNGRVRLVKINVDENQSLAAQFRVQSIPTVYAFLNGKPLDGFMGALPESQLKAFIDRLDGGPGLDVDAVMAEGRALLDAGNPEEAMNAFQDILSVDQAHPGALAGVLRCQLAFGEIEAVREVLDALEPPLATHADITAVRTALDLAERAQHAPDPRPLLARLEADPADHDSRLALAEALFARGDAQGACDQLLESLRRDRTWNEGAARVQLLKFWEALGPTHPVTVSGRRKLSSILFS</sequence>
<evidence type="ECO:0000313" key="10">
    <source>
        <dbReference type="Proteomes" id="UP000033220"/>
    </source>
</evidence>
<dbReference type="HOGENOM" id="CLU_046120_1_1_5"/>
<keyword evidence="4" id="KW-1015">Disulfide bond</keyword>
<dbReference type="NCBIfam" id="TIGR01068">
    <property type="entry name" value="thioredoxin"/>
    <property type="match status" value="1"/>
</dbReference>
<dbReference type="Proteomes" id="UP000033220">
    <property type="component" value="Chromosome DSM 122"/>
</dbReference>
<dbReference type="GO" id="GO:0015035">
    <property type="term" value="F:protein-disulfide reductase activity"/>
    <property type="evidence" value="ECO:0007669"/>
    <property type="project" value="UniProtKB-UniRule"/>
</dbReference>